<accession>A0A1N6Y2L9</accession>
<feature type="signal peptide" evidence="2">
    <location>
        <begin position="1"/>
        <end position="18"/>
    </location>
</feature>
<keyword evidence="4" id="KW-1185">Reference proteome</keyword>
<name>A0A1N6Y2L9_9GAMM</name>
<dbReference type="EMBL" id="FTLW01000006">
    <property type="protein sequence ID" value="SIR08709.1"/>
    <property type="molecule type" value="Genomic_DNA"/>
</dbReference>
<evidence type="ECO:0000256" key="2">
    <source>
        <dbReference type="SAM" id="SignalP"/>
    </source>
</evidence>
<gene>
    <name evidence="3" type="ORF">SAMN05421546_2353</name>
</gene>
<feature type="chain" id="PRO_5012613738" evidence="2">
    <location>
        <begin position="19"/>
        <end position="332"/>
    </location>
</feature>
<evidence type="ECO:0000313" key="3">
    <source>
        <dbReference type="EMBL" id="SIR08709.1"/>
    </source>
</evidence>
<proteinExistence type="predicted"/>
<sequence length="332" mass="35797">MKSIRTLLLSGVSLAALAAPAAAQLVPAGRQAELTVEYEYVSDGARKDKYDSQEWQVRRLAVVSLTLQAQKPTSLPALHKVEAAQQKDIAQRQAAMDRAAKTMQPTMADMMKIAERCGDDEACMERAVTSYASANRGKLLDTKAAVAGDAAIVAREGAARYQTWIPVGAQRGRFDVSERVRMVDADPICRSHANQRCRREQVRMGSGPIPLPPGVNAKGRKPVGSSVFEVDSGAKDIILLLPEPLMPLTVKQTVSTDHPGQQSGESEHVFRFPAAGALKSHTPLQVALKGGRLEQSGTLTIKVKGAQGNPRTLEATAPENGTLTVRWHVRPL</sequence>
<dbReference type="RefSeq" id="WP_076588440.1">
    <property type="nucleotide sequence ID" value="NZ_FTLW01000006.1"/>
</dbReference>
<evidence type="ECO:0000313" key="4">
    <source>
        <dbReference type="Proteomes" id="UP000241788"/>
    </source>
</evidence>
<dbReference type="OrthoDB" id="9255880at2"/>
<evidence type="ECO:0000256" key="1">
    <source>
        <dbReference type="SAM" id="MobiDB-lite"/>
    </source>
</evidence>
<dbReference type="STRING" id="1604334.SAMN05421546_2353"/>
<organism evidence="3 4">
    <name type="scientific">Solilutibacter tolerans</name>
    <dbReference type="NCBI Taxonomy" id="1604334"/>
    <lineage>
        <taxon>Bacteria</taxon>
        <taxon>Pseudomonadati</taxon>
        <taxon>Pseudomonadota</taxon>
        <taxon>Gammaproteobacteria</taxon>
        <taxon>Lysobacterales</taxon>
        <taxon>Lysobacteraceae</taxon>
        <taxon>Solilutibacter</taxon>
    </lineage>
</organism>
<dbReference type="Proteomes" id="UP000241788">
    <property type="component" value="Unassembled WGS sequence"/>
</dbReference>
<dbReference type="AlphaFoldDB" id="A0A1N6Y2L9"/>
<reference evidence="4" key="1">
    <citation type="submission" date="2017-01" db="EMBL/GenBank/DDBJ databases">
        <authorList>
            <person name="Varghese N."/>
            <person name="Submissions S."/>
        </authorList>
    </citation>
    <scope>NUCLEOTIDE SEQUENCE [LARGE SCALE GENOMIC DNA]</scope>
    <source>
        <strain evidence="4">UM1</strain>
    </source>
</reference>
<keyword evidence="2" id="KW-0732">Signal</keyword>
<feature type="region of interest" description="Disordered" evidence="1">
    <location>
        <begin position="196"/>
        <end position="220"/>
    </location>
</feature>
<protein>
    <submittedName>
        <fullName evidence="3">Uncharacterized protein</fullName>
    </submittedName>
</protein>